<dbReference type="PANTHER" id="PTHR19818:SF144">
    <property type="entry name" value="METALLOTHIONEIN EXPRESSION ACTIVATOR-RELATED"/>
    <property type="match status" value="1"/>
</dbReference>
<keyword evidence="2" id="KW-0479">Metal-binding</keyword>
<feature type="region of interest" description="Disordered" evidence="10">
    <location>
        <begin position="584"/>
        <end position="610"/>
    </location>
</feature>
<feature type="region of interest" description="Disordered" evidence="10">
    <location>
        <begin position="70"/>
        <end position="158"/>
    </location>
</feature>
<feature type="compositionally biased region" description="Polar residues" evidence="10">
    <location>
        <begin position="70"/>
        <end position="88"/>
    </location>
</feature>
<dbReference type="FunCoup" id="K0KH05">
    <property type="interactions" value="841"/>
</dbReference>
<dbReference type="GO" id="GO:0000978">
    <property type="term" value="F:RNA polymerase II cis-regulatory region sequence-specific DNA binding"/>
    <property type="evidence" value="ECO:0007669"/>
    <property type="project" value="UniProtKB-ARBA"/>
</dbReference>
<dbReference type="GO" id="GO:0008270">
    <property type="term" value="F:zinc ion binding"/>
    <property type="evidence" value="ECO:0007669"/>
    <property type="project" value="UniProtKB-KW"/>
</dbReference>
<name>K0KH05_WICCF</name>
<dbReference type="FunFam" id="3.30.160.60:FF:000125">
    <property type="entry name" value="Putative zinc finger protein 143"/>
    <property type="match status" value="1"/>
</dbReference>
<keyword evidence="13" id="KW-1185">Reference proteome</keyword>
<feature type="region of interest" description="Disordered" evidence="10">
    <location>
        <begin position="320"/>
        <end position="383"/>
    </location>
</feature>
<feature type="domain" description="C2H2-type" evidence="11">
    <location>
        <begin position="478"/>
        <end position="507"/>
    </location>
</feature>
<gene>
    <name evidence="12" type="ORF">BN7_1008</name>
</gene>
<evidence type="ECO:0000313" key="12">
    <source>
        <dbReference type="EMBL" id="CCH41467.1"/>
    </source>
</evidence>
<dbReference type="GO" id="GO:0000981">
    <property type="term" value="F:DNA-binding transcription factor activity, RNA polymerase II-specific"/>
    <property type="evidence" value="ECO:0007669"/>
    <property type="project" value="TreeGrafter"/>
</dbReference>
<feature type="compositionally biased region" description="Low complexity" evidence="10">
    <location>
        <begin position="138"/>
        <end position="158"/>
    </location>
</feature>
<dbReference type="AlphaFoldDB" id="K0KH05"/>
<keyword evidence="6" id="KW-0805">Transcription regulation</keyword>
<evidence type="ECO:0000313" key="13">
    <source>
        <dbReference type="Proteomes" id="UP000009328"/>
    </source>
</evidence>
<feature type="compositionally biased region" description="Low complexity" evidence="10">
    <location>
        <begin position="323"/>
        <end position="335"/>
    </location>
</feature>
<evidence type="ECO:0000256" key="3">
    <source>
        <dbReference type="ARBA" id="ARBA00022737"/>
    </source>
</evidence>
<evidence type="ECO:0000256" key="1">
    <source>
        <dbReference type="ARBA" id="ARBA00004123"/>
    </source>
</evidence>
<keyword evidence="4 9" id="KW-0863">Zinc-finger</keyword>
<dbReference type="Proteomes" id="UP000009328">
    <property type="component" value="Unassembled WGS sequence"/>
</dbReference>
<evidence type="ECO:0000256" key="6">
    <source>
        <dbReference type="ARBA" id="ARBA00023015"/>
    </source>
</evidence>
<dbReference type="Gene3D" id="3.30.160.60">
    <property type="entry name" value="Classic Zinc Finger"/>
    <property type="match status" value="2"/>
</dbReference>
<evidence type="ECO:0000256" key="4">
    <source>
        <dbReference type="ARBA" id="ARBA00022771"/>
    </source>
</evidence>
<dbReference type="SUPFAM" id="SSF57667">
    <property type="entry name" value="beta-beta-alpha zinc fingers"/>
    <property type="match status" value="2"/>
</dbReference>
<comment type="caution">
    <text evidence="12">The sequence shown here is derived from an EMBL/GenBank/DDBJ whole genome shotgun (WGS) entry which is preliminary data.</text>
</comment>
<keyword evidence="3" id="KW-0677">Repeat</keyword>
<dbReference type="SMART" id="SM00355">
    <property type="entry name" value="ZnF_C2H2"/>
    <property type="match status" value="2"/>
</dbReference>
<dbReference type="eggNOG" id="KOG1721">
    <property type="taxonomic scope" value="Eukaryota"/>
</dbReference>
<dbReference type="STRING" id="1206466.K0KH05"/>
<dbReference type="GO" id="GO:0005634">
    <property type="term" value="C:nucleus"/>
    <property type="evidence" value="ECO:0007669"/>
    <property type="project" value="UniProtKB-SubCell"/>
</dbReference>
<dbReference type="GO" id="GO:0045944">
    <property type="term" value="P:positive regulation of transcription by RNA polymerase II"/>
    <property type="evidence" value="ECO:0007669"/>
    <property type="project" value="UniProtKB-ARBA"/>
</dbReference>
<dbReference type="InterPro" id="IPR036236">
    <property type="entry name" value="Znf_C2H2_sf"/>
</dbReference>
<feature type="domain" description="C2H2-type" evidence="11">
    <location>
        <begin position="508"/>
        <end position="537"/>
    </location>
</feature>
<evidence type="ECO:0000256" key="5">
    <source>
        <dbReference type="ARBA" id="ARBA00022833"/>
    </source>
</evidence>
<evidence type="ECO:0000256" key="7">
    <source>
        <dbReference type="ARBA" id="ARBA00023163"/>
    </source>
</evidence>
<dbReference type="InterPro" id="IPR050329">
    <property type="entry name" value="GLI_C2H2-zinc-finger"/>
</dbReference>
<keyword evidence="5" id="KW-0862">Zinc</keyword>
<dbReference type="FunFam" id="3.30.160.60:FF:001752">
    <property type="entry name" value="Transcriptional factor SWI5"/>
    <property type="match status" value="1"/>
</dbReference>
<evidence type="ECO:0000256" key="8">
    <source>
        <dbReference type="ARBA" id="ARBA00023242"/>
    </source>
</evidence>
<dbReference type="PROSITE" id="PS50157">
    <property type="entry name" value="ZINC_FINGER_C2H2_2"/>
    <property type="match status" value="2"/>
</dbReference>
<comment type="subcellular location">
    <subcellularLocation>
        <location evidence="1">Nucleus</location>
    </subcellularLocation>
</comment>
<organism evidence="12 13">
    <name type="scientific">Wickerhamomyces ciferrii (strain ATCC 14091 / BCRC 22168 / CBS 111 / JCM 3599 / NBRC 0793 / NRRL Y-1031 F-60-10)</name>
    <name type="common">Yeast</name>
    <name type="synonym">Pichia ciferrii</name>
    <dbReference type="NCBI Taxonomy" id="1206466"/>
    <lineage>
        <taxon>Eukaryota</taxon>
        <taxon>Fungi</taxon>
        <taxon>Dikarya</taxon>
        <taxon>Ascomycota</taxon>
        <taxon>Saccharomycotina</taxon>
        <taxon>Saccharomycetes</taxon>
        <taxon>Phaffomycetales</taxon>
        <taxon>Wickerhamomycetaceae</taxon>
        <taxon>Wickerhamomyces</taxon>
    </lineage>
</organism>
<evidence type="ECO:0000256" key="2">
    <source>
        <dbReference type="ARBA" id="ARBA00022723"/>
    </source>
</evidence>
<proteinExistence type="predicted"/>
<sequence>MSLYDQTWITPPSSTENKNTSYFMEYVKPEESSIPLPHEDFTPYQQNFDQVDDFLTQTLSSLQDLDIPVGQSSSSTSSYAFNQNQYGSDVSHGPVRGHKKQPSGTAIFGFANHNKTLSIPGMPQRPPSAEHPSISPEQLYSHPQQYQPHPQQQQQQQQPILYQKPQDLEAVNQKLLQQNRQLYQDHPQSLPQYPLQVSSNQYQQHIVPQPQHLKKNDDFIVTNKNPSSYKFPPEPPIPQHQQLYNSPSTQQNGSNGQKTVSVPVEYLQKITNYIKSRENIDMNKFLDSNYDYSDLQDGFNAKRSLSPNPPVDISPVLKQMEVQQQQQQQQQQEAPAPAPAPIEQTSTSNSTEINTPVYTPEEQKLPLSGPTPQPPQSQPQSQNTIGLGIRFEHNVKQDFESSSESEFLDAPKTPSPILKSQATFSSESKQNSELNWTPVIIGDHSLPMMKRKPQDKVSTLPPGEIDQYVIGPREDKTYVCNFKNCGKLFTRRYNVRSHVQTHLSDRPFLCDFEGCNKAFVRQHDLTRHKKIHEEFEHKCPCGKGFSRHDALYRHRIRMVCRGGIKGTDEEMALYASLNSNSAPSSSMKSKCNHNHSSVTKSKKKQNKPIKIENDKVAKKLEFDLLKDTKNSSSSASTPKLIKSEQPVAIDGSENVFIEEQNQIDSNQASINQHTPSPTDDSFLNDLNFGFDPQYEEFNEFVR</sequence>
<evidence type="ECO:0000259" key="11">
    <source>
        <dbReference type="PROSITE" id="PS50157"/>
    </source>
</evidence>
<dbReference type="InParanoid" id="K0KH05"/>
<accession>K0KH05</accession>
<reference evidence="12 13" key="1">
    <citation type="journal article" date="2012" name="Eukaryot. Cell">
        <title>Draft genome sequence of Wickerhamomyces ciferrii NRRL Y-1031 F-60-10.</title>
        <authorList>
            <person name="Schneider J."/>
            <person name="Andrea H."/>
            <person name="Blom J."/>
            <person name="Jaenicke S."/>
            <person name="Ruckert C."/>
            <person name="Schorsch C."/>
            <person name="Szczepanowski R."/>
            <person name="Farwick M."/>
            <person name="Goesmann A."/>
            <person name="Puhler A."/>
            <person name="Schaffer S."/>
            <person name="Tauch A."/>
            <person name="Kohler T."/>
            <person name="Brinkrolf K."/>
        </authorList>
    </citation>
    <scope>NUCLEOTIDE SEQUENCE [LARGE SCALE GENOMIC DNA]</scope>
    <source>
        <strain evidence="13">ATCC 14091 / BCRC 22168 / CBS 111 / JCM 3599 / NBRC 0793 / NRRL Y-1031 F-60-10</strain>
    </source>
</reference>
<dbReference type="Pfam" id="PF00096">
    <property type="entry name" value="zf-C2H2"/>
    <property type="match status" value="2"/>
</dbReference>
<feature type="compositionally biased region" description="Polar residues" evidence="10">
    <location>
        <begin position="345"/>
        <end position="357"/>
    </location>
</feature>
<evidence type="ECO:0000256" key="9">
    <source>
        <dbReference type="PROSITE-ProRule" id="PRU00042"/>
    </source>
</evidence>
<evidence type="ECO:0000256" key="10">
    <source>
        <dbReference type="SAM" id="MobiDB-lite"/>
    </source>
</evidence>
<dbReference type="InterPro" id="IPR013087">
    <property type="entry name" value="Znf_C2H2_type"/>
</dbReference>
<dbReference type="PROSITE" id="PS00028">
    <property type="entry name" value="ZINC_FINGER_C2H2_1"/>
    <property type="match status" value="2"/>
</dbReference>
<keyword evidence="8" id="KW-0539">Nucleus</keyword>
<keyword evidence="7" id="KW-0804">Transcription</keyword>
<protein>
    <submittedName>
        <fullName evidence="12">Zinc finger protein</fullName>
    </submittedName>
</protein>
<dbReference type="EMBL" id="CAIF01000020">
    <property type="protein sequence ID" value="CCH41467.1"/>
    <property type="molecule type" value="Genomic_DNA"/>
</dbReference>
<feature type="region of interest" description="Disordered" evidence="10">
    <location>
        <begin position="208"/>
        <end position="260"/>
    </location>
</feature>
<feature type="compositionally biased region" description="Polar residues" evidence="10">
    <location>
        <begin position="239"/>
        <end position="260"/>
    </location>
</feature>
<dbReference type="HOGENOM" id="CLU_392878_0_0_1"/>
<dbReference type="PANTHER" id="PTHR19818">
    <property type="entry name" value="ZINC FINGER PROTEIN ZIC AND GLI"/>
    <property type="match status" value="1"/>
</dbReference>